<dbReference type="SUPFAM" id="SSF54001">
    <property type="entry name" value="Cysteine proteinases"/>
    <property type="match status" value="1"/>
</dbReference>
<dbReference type="RefSeq" id="WP_386051488.1">
    <property type="nucleotide sequence ID" value="NZ_JBHTKH010000002.1"/>
</dbReference>
<evidence type="ECO:0000313" key="2">
    <source>
        <dbReference type="EMBL" id="MFD1053759.1"/>
    </source>
</evidence>
<feature type="signal peptide" evidence="1">
    <location>
        <begin position="1"/>
        <end position="34"/>
    </location>
</feature>
<comment type="caution">
    <text evidence="2">The sequence shown here is derived from an EMBL/GenBank/DDBJ whole genome shotgun (WGS) entry which is preliminary data.</text>
</comment>
<protein>
    <recommendedName>
        <fullName evidence="4">CHAP domain-containing protein</fullName>
    </recommendedName>
</protein>
<gene>
    <name evidence="2" type="ORF">ACFQ2V_05515</name>
</gene>
<evidence type="ECO:0000313" key="3">
    <source>
        <dbReference type="Proteomes" id="UP001597046"/>
    </source>
</evidence>
<evidence type="ECO:0000256" key="1">
    <source>
        <dbReference type="SAM" id="SignalP"/>
    </source>
</evidence>
<accession>A0ABW3MW07</accession>
<evidence type="ECO:0008006" key="4">
    <source>
        <dbReference type="Google" id="ProtNLM"/>
    </source>
</evidence>
<dbReference type="EMBL" id="JBHTKH010000002">
    <property type="protein sequence ID" value="MFD1053759.1"/>
    <property type="molecule type" value="Genomic_DNA"/>
</dbReference>
<proteinExistence type="predicted"/>
<organism evidence="2 3">
    <name type="scientific">Terrabacter terrigena</name>
    <dbReference type="NCBI Taxonomy" id="574718"/>
    <lineage>
        <taxon>Bacteria</taxon>
        <taxon>Bacillati</taxon>
        <taxon>Actinomycetota</taxon>
        <taxon>Actinomycetes</taxon>
        <taxon>Micrococcales</taxon>
        <taxon>Intrasporangiaceae</taxon>
        <taxon>Terrabacter</taxon>
    </lineage>
</organism>
<reference evidence="3" key="1">
    <citation type="journal article" date="2019" name="Int. J. Syst. Evol. Microbiol.">
        <title>The Global Catalogue of Microorganisms (GCM) 10K type strain sequencing project: providing services to taxonomists for standard genome sequencing and annotation.</title>
        <authorList>
            <consortium name="The Broad Institute Genomics Platform"/>
            <consortium name="The Broad Institute Genome Sequencing Center for Infectious Disease"/>
            <person name="Wu L."/>
            <person name="Ma J."/>
        </authorList>
    </citation>
    <scope>NUCLEOTIDE SEQUENCE [LARGE SCALE GENOMIC DNA]</scope>
    <source>
        <strain evidence="3">CCUG 57508</strain>
    </source>
</reference>
<dbReference type="InterPro" id="IPR038765">
    <property type="entry name" value="Papain-like_cys_pep_sf"/>
</dbReference>
<keyword evidence="1" id="KW-0732">Signal</keyword>
<name>A0ABW3MW07_9MICO</name>
<sequence>MKLNTAVLRRAAAASLITASAVGFMPMSAPSAVAAPAIVEHARSHIGQWGGQCKAFVQRMYNETHANNLGTGYYQAYIDAGYHRVAKADVVPGDIIQETDASHTRGIHTAIVTGDPVGANIRVVDSNWVAYEIVGEHSYDPTTHAANNGGAAYYWHK</sequence>
<dbReference type="Proteomes" id="UP001597046">
    <property type="component" value="Unassembled WGS sequence"/>
</dbReference>
<keyword evidence="3" id="KW-1185">Reference proteome</keyword>
<feature type="chain" id="PRO_5045182419" description="CHAP domain-containing protein" evidence="1">
    <location>
        <begin position="35"/>
        <end position="157"/>
    </location>
</feature>